<keyword evidence="4 6" id="KW-1133">Transmembrane helix</keyword>
<feature type="transmembrane region" description="Helical" evidence="6">
    <location>
        <begin position="12"/>
        <end position="33"/>
    </location>
</feature>
<dbReference type="InterPro" id="IPR002994">
    <property type="entry name" value="Surf1/Shy1"/>
</dbReference>
<accession>A0A285VK76</accession>
<dbReference type="CDD" id="cd06662">
    <property type="entry name" value="SURF1"/>
    <property type="match status" value="1"/>
</dbReference>
<evidence type="ECO:0000256" key="3">
    <source>
        <dbReference type="ARBA" id="ARBA00022692"/>
    </source>
</evidence>
<organism evidence="8 9">
    <name type="scientific">Ornithinimicrobium cerasi</name>
    <dbReference type="NCBI Taxonomy" id="2248773"/>
    <lineage>
        <taxon>Bacteria</taxon>
        <taxon>Bacillati</taxon>
        <taxon>Actinomycetota</taxon>
        <taxon>Actinomycetes</taxon>
        <taxon>Micrococcales</taxon>
        <taxon>Ornithinimicrobiaceae</taxon>
        <taxon>Ornithinimicrobium</taxon>
    </lineage>
</organism>
<evidence type="ECO:0000256" key="7">
    <source>
        <dbReference type="SAM" id="MobiDB-lite"/>
    </source>
</evidence>
<evidence type="ECO:0000313" key="9">
    <source>
        <dbReference type="Proteomes" id="UP000219688"/>
    </source>
</evidence>
<dbReference type="PANTHER" id="PTHR23427:SF2">
    <property type="entry name" value="SURFEIT LOCUS PROTEIN 1"/>
    <property type="match status" value="1"/>
</dbReference>
<keyword evidence="6" id="KW-1003">Cell membrane</keyword>
<evidence type="ECO:0000256" key="2">
    <source>
        <dbReference type="ARBA" id="ARBA00007165"/>
    </source>
</evidence>
<dbReference type="GO" id="GO:0005886">
    <property type="term" value="C:plasma membrane"/>
    <property type="evidence" value="ECO:0007669"/>
    <property type="project" value="UniProtKB-SubCell"/>
</dbReference>
<dbReference type="Pfam" id="PF02104">
    <property type="entry name" value="SURF1"/>
    <property type="match status" value="1"/>
</dbReference>
<dbReference type="InterPro" id="IPR045214">
    <property type="entry name" value="Surf1/Surf4"/>
</dbReference>
<reference evidence="9" key="1">
    <citation type="submission" date="2017-08" db="EMBL/GenBank/DDBJ databases">
        <authorList>
            <person name="Varghese N."/>
            <person name="Submissions S."/>
        </authorList>
    </citation>
    <scope>NUCLEOTIDE SEQUENCE [LARGE SCALE GENOMIC DNA]</scope>
    <source>
        <strain evidence="9">USBA17B2</strain>
    </source>
</reference>
<evidence type="ECO:0000256" key="1">
    <source>
        <dbReference type="ARBA" id="ARBA00004370"/>
    </source>
</evidence>
<dbReference type="PANTHER" id="PTHR23427">
    <property type="entry name" value="SURFEIT LOCUS PROTEIN"/>
    <property type="match status" value="1"/>
</dbReference>
<dbReference type="Proteomes" id="UP000219688">
    <property type="component" value="Unassembled WGS sequence"/>
</dbReference>
<protein>
    <recommendedName>
        <fullName evidence="6">SURF1-like protein</fullName>
    </recommendedName>
</protein>
<feature type="region of interest" description="Disordered" evidence="7">
    <location>
        <begin position="239"/>
        <end position="265"/>
    </location>
</feature>
<evidence type="ECO:0000256" key="4">
    <source>
        <dbReference type="ARBA" id="ARBA00022989"/>
    </source>
</evidence>
<keyword evidence="9" id="KW-1185">Reference proteome</keyword>
<feature type="compositionally biased region" description="Basic and acidic residues" evidence="7">
    <location>
        <begin position="250"/>
        <end position="265"/>
    </location>
</feature>
<dbReference type="AlphaFoldDB" id="A0A285VK76"/>
<gene>
    <name evidence="8" type="ORF">SAMN05421879_103174</name>
</gene>
<comment type="subcellular location">
    <subcellularLocation>
        <location evidence="6">Cell membrane</location>
        <topology evidence="6">Multi-pass membrane protein</topology>
    </subcellularLocation>
    <subcellularLocation>
        <location evidence="1">Membrane</location>
    </subcellularLocation>
</comment>
<dbReference type="PROSITE" id="PS50895">
    <property type="entry name" value="SURF1"/>
    <property type="match status" value="1"/>
</dbReference>
<evidence type="ECO:0000256" key="6">
    <source>
        <dbReference type="RuleBase" id="RU363076"/>
    </source>
</evidence>
<comment type="similarity">
    <text evidence="2 6">Belongs to the SURF1 family.</text>
</comment>
<evidence type="ECO:0000313" key="8">
    <source>
        <dbReference type="EMBL" id="SOC54490.1"/>
    </source>
</evidence>
<dbReference type="RefSeq" id="WP_244903724.1">
    <property type="nucleotide sequence ID" value="NZ_OBQK01000003.1"/>
</dbReference>
<keyword evidence="5 6" id="KW-0472">Membrane</keyword>
<name>A0A285VK76_9MICO</name>
<dbReference type="EMBL" id="OBQK01000003">
    <property type="protein sequence ID" value="SOC54490.1"/>
    <property type="molecule type" value="Genomic_DNA"/>
</dbReference>
<sequence length="265" mass="29206">MLAVLRRPRWIAYLLLAVLFGVATANLGLWQWYRHEEKVERRDLVEANYDAAAVPVDVLLPDPDGDFPGGEQWRRVEARGTYRAGEQHLVRNRPHRGVFGYEVLVPLDLGDGTAVAVDRGWVRNAATAATLPDVPEPPAGEVTVSGWLRPAEPDLGRDLPTGQLASVDLDRLAGATGLTLLPGYLVLGDEQPAPPTRPELLEPPDTGLGSHFAYALQWWLTVPVGLVLVLVMARQTARDEAEQAGTLPRSEPRSRRVRIWDEEDA</sequence>
<keyword evidence="3 6" id="KW-0812">Transmembrane</keyword>
<evidence type="ECO:0000256" key="5">
    <source>
        <dbReference type="ARBA" id="ARBA00023136"/>
    </source>
</evidence>
<comment type="caution">
    <text evidence="6">Lacks conserved residue(s) required for the propagation of feature annotation.</text>
</comment>
<proteinExistence type="inferred from homology"/>